<feature type="compositionally biased region" description="Polar residues" evidence="1">
    <location>
        <begin position="182"/>
        <end position="198"/>
    </location>
</feature>
<dbReference type="Proteomes" id="UP000000756">
    <property type="component" value="Chromosome"/>
</dbReference>
<protein>
    <recommendedName>
        <fullName evidence="4">DUF3306 domain-containing protein</fullName>
    </recommendedName>
</protein>
<reference evidence="2 3" key="1">
    <citation type="journal article" date="2006" name="J. Bacteriol.">
        <title>Genome sequence of Aeromonas hydrophila ATCC 7966T: jack of all trades.</title>
        <authorList>
            <person name="Seshadri R."/>
            <person name="Joseph S.W."/>
            <person name="Chopra A.K."/>
            <person name="Sha J."/>
            <person name="Shaw J."/>
            <person name="Graf J."/>
            <person name="Haft D."/>
            <person name="Wu M."/>
            <person name="Ren Q."/>
            <person name="Rosovitz M.J."/>
            <person name="Madupu R."/>
            <person name="Tallon L."/>
            <person name="Kim M."/>
            <person name="Jin S."/>
            <person name="Vuong H."/>
            <person name="Stine O.C."/>
            <person name="Ali A."/>
            <person name="Horneman A.J."/>
            <person name="Heidelberg J.F."/>
        </authorList>
    </citation>
    <scope>NUCLEOTIDE SEQUENCE [LARGE SCALE GENOMIC DNA]</scope>
    <source>
        <strain evidence="3">ATCC 7966 / DSM 30187 / BCRC 13018 / CCUG 14551 / JCM 1027 / KCTC 2358 / NCIMB 9240 / NCTC 8049</strain>
    </source>
</reference>
<proteinExistence type="predicted"/>
<dbReference type="STRING" id="380703.AHA_3067"/>
<organism evidence="2 3">
    <name type="scientific">Aeromonas hydrophila subsp. hydrophila (strain ATCC 7966 / DSM 30187 / BCRC 13018 / CCUG 14551 / JCM 1027 / KCTC 2358 / NCIMB 9240 / NCTC 8049)</name>
    <dbReference type="NCBI Taxonomy" id="380703"/>
    <lineage>
        <taxon>Bacteria</taxon>
        <taxon>Pseudomonadati</taxon>
        <taxon>Pseudomonadota</taxon>
        <taxon>Gammaproteobacteria</taxon>
        <taxon>Aeromonadales</taxon>
        <taxon>Aeromonadaceae</taxon>
        <taxon>Aeromonas</taxon>
    </lineage>
</organism>
<accession>A0KMR8</accession>
<feature type="region of interest" description="Disordered" evidence="1">
    <location>
        <begin position="182"/>
        <end position="225"/>
    </location>
</feature>
<evidence type="ECO:0000256" key="1">
    <source>
        <dbReference type="SAM" id="MobiDB-lite"/>
    </source>
</evidence>
<evidence type="ECO:0008006" key="4">
    <source>
        <dbReference type="Google" id="ProtNLM"/>
    </source>
</evidence>
<evidence type="ECO:0000313" key="2">
    <source>
        <dbReference type="EMBL" id="ABK37819.1"/>
    </source>
</evidence>
<dbReference type="Pfam" id="PF11748">
    <property type="entry name" value="DUF3306"/>
    <property type="match status" value="1"/>
</dbReference>
<dbReference type="KEGG" id="aha:AHA_3067"/>
<feature type="compositionally biased region" description="Basic and acidic residues" evidence="1">
    <location>
        <begin position="199"/>
        <end position="210"/>
    </location>
</feature>
<sequence length="225" mass="24046">MAASVAAMLETVPEPVPETRPETAPMSEFLKRWSSRKSEARKHQPLQPREKAIPEVVAAPIEGSGEGETPVTELDGRVVSTYSGSDVPLPLEGDKPRGSEPKTAPSEKPALPDREALRAMFRSHKPDGLDDYTQDFSQPELLPAALSAGLRNWLVEQATAPDGEAPHLSSAAPESAIVAATAITSEPQGLADNHSQNPTDDRDILVDHDGQNVPTKGRGMEHLGS</sequence>
<dbReference type="HOGENOM" id="CLU_1363807_0_0_6"/>
<feature type="compositionally biased region" description="Basic and acidic residues" evidence="1">
    <location>
        <begin position="36"/>
        <end position="53"/>
    </location>
</feature>
<dbReference type="AlphaFoldDB" id="A0KMR8"/>
<dbReference type="EnsemblBacteria" id="ABK37819">
    <property type="protein sequence ID" value="ABK37819"/>
    <property type="gene ID" value="AHA_3067"/>
</dbReference>
<feature type="region of interest" description="Disordered" evidence="1">
    <location>
        <begin position="1"/>
        <end position="135"/>
    </location>
</feature>
<dbReference type="EMBL" id="CP000462">
    <property type="protein sequence ID" value="ABK37819.1"/>
    <property type="molecule type" value="Genomic_DNA"/>
</dbReference>
<keyword evidence="3" id="KW-1185">Reference proteome</keyword>
<gene>
    <name evidence="2" type="ordered locus">AHA_3067</name>
</gene>
<evidence type="ECO:0000313" key="3">
    <source>
        <dbReference type="Proteomes" id="UP000000756"/>
    </source>
</evidence>
<dbReference type="InterPro" id="IPR021735">
    <property type="entry name" value="DUF3306"/>
</dbReference>
<name>A0KMR8_AERHH</name>
<dbReference type="OrthoDB" id="5609487at2"/>